<comment type="caution">
    <text evidence="2">The sequence shown here is derived from an EMBL/GenBank/DDBJ whole genome shotgun (WGS) entry which is preliminary data.</text>
</comment>
<proteinExistence type="predicted"/>
<feature type="signal peptide" evidence="1">
    <location>
        <begin position="1"/>
        <end position="30"/>
    </location>
</feature>
<dbReference type="Proteomes" id="UP000037953">
    <property type="component" value="Unassembled WGS sequence"/>
</dbReference>
<keyword evidence="1" id="KW-0732">Signal</keyword>
<dbReference type="EMBL" id="LJOD01000017">
    <property type="protein sequence ID" value="KPE49518.1"/>
    <property type="molecule type" value="Genomic_DNA"/>
</dbReference>
<name>A0A0N1KRS6_CHRID</name>
<dbReference type="PATRIC" id="fig|253.9.peg.1851"/>
<dbReference type="PROSITE" id="PS51257">
    <property type="entry name" value="PROKAR_LIPOPROTEIN"/>
    <property type="match status" value="1"/>
</dbReference>
<organism evidence="2 3">
    <name type="scientific">Chryseobacterium indologenes</name>
    <name type="common">Flavobacterium indologenes</name>
    <dbReference type="NCBI Taxonomy" id="253"/>
    <lineage>
        <taxon>Bacteria</taxon>
        <taxon>Pseudomonadati</taxon>
        <taxon>Bacteroidota</taxon>
        <taxon>Flavobacteriia</taxon>
        <taxon>Flavobacteriales</taxon>
        <taxon>Weeksellaceae</taxon>
        <taxon>Chryseobacterium group</taxon>
        <taxon>Chryseobacterium</taxon>
    </lineage>
</organism>
<sequence length="152" mass="17011">MIKQSTHKNMKNTHSFIVLLLFFLFTACQPSGTPDNTLLTDQEILLPEGFSHAVEKKYSVRKNIDDTGAVCTFDITALEKAPSNFVVKNIKITLNGGVKDIQFKAFVEKQNVNLGTKKAYDTYCIAEIKYTQPGKEVIKTYTITARGKVSEL</sequence>
<protein>
    <recommendedName>
        <fullName evidence="4">Lipoprotein</fullName>
    </recommendedName>
</protein>
<gene>
    <name evidence="2" type="ORF">AOB46_19410</name>
</gene>
<evidence type="ECO:0000313" key="3">
    <source>
        <dbReference type="Proteomes" id="UP000037953"/>
    </source>
</evidence>
<reference evidence="2 3" key="1">
    <citation type="journal article" date="2015" name="Genom Data">
        <title>Draft genome sequence of a multidrug-resistant Chryseobacterium indologenes isolate from Malaysia.</title>
        <authorList>
            <person name="Yu C.Y."/>
            <person name="Ang G.Y."/>
            <person name="Cheng H.J."/>
            <person name="Cheong Y.M."/>
            <person name="Yin W.F."/>
            <person name="Chan K.G."/>
        </authorList>
    </citation>
    <scope>NUCLEOTIDE SEQUENCE [LARGE SCALE GENOMIC DNA]</scope>
    <source>
        <strain evidence="2 3">CI_885</strain>
    </source>
</reference>
<evidence type="ECO:0000256" key="1">
    <source>
        <dbReference type="SAM" id="SignalP"/>
    </source>
</evidence>
<evidence type="ECO:0000313" key="2">
    <source>
        <dbReference type="EMBL" id="KPE49518.1"/>
    </source>
</evidence>
<dbReference type="AlphaFoldDB" id="A0A0N1KRS6"/>
<accession>A0A0N1KRS6</accession>
<reference evidence="3" key="2">
    <citation type="submission" date="2015-09" db="EMBL/GenBank/DDBJ databases">
        <title>Draft genome sequence of a multidrug-resistant Chryseobacterium indologenes isolate from Malaysia.</title>
        <authorList>
            <person name="Yu C.Y."/>
            <person name="Ang G.Y."/>
            <person name="Chan K.-G."/>
        </authorList>
    </citation>
    <scope>NUCLEOTIDE SEQUENCE [LARGE SCALE GENOMIC DNA]</scope>
    <source>
        <strain evidence="3">CI_885</strain>
    </source>
</reference>
<evidence type="ECO:0008006" key="4">
    <source>
        <dbReference type="Google" id="ProtNLM"/>
    </source>
</evidence>
<feature type="chain" id="PRO_5005875997" description="Lipoprotein" evidence="1">
    <location>
        <begin position="31"/>
        <end position="152"/>
    </location>
</feature>